<gene>
    <name evidence="4" type="ORF">Tfer_0223</name>
</gene>
<dbReference type="InterPro" id="IPR003723">
    <property type="entry name" value="Precorrin-6x_reduct"/>
</dbReference>
<dbReference type="Proteomes" id="UP000037175">
    <property type="component" value="Unassembled WGS sequence"/>
</dbReference>
<dbReference type="PATRIC" id="fig|281456.6.peg.233"/>
<accession>A0A0L6W6J8</accession>
<dbReference type="Pfam" id="PF02571">
    <property type="entry name" value="CbiJ"/>
    <property type="match status" value="1"/>
</dbReference>
<dbReference type="AlphaFoldDB" id="A0A0L6W6J8"/>
<evidence type="ECO:0000313" key="5">
    <source>
        <dbReference type="Proteomes" id="UP000037175"/>
    </source>
</evidence>
<evidence type="ECO:0000313" key="4">
    <source>
        <dbReference type="EMBL" id="KNZ71145.1"/>
    </source>
</evidence>
<keyword evidence="2" id="KW-0169">Cobalamin biosynthesis</keyword>
<dbReference type="NCBIfam" id="TIGR00715">
    <property type="entry name" value="precor6x_red"/>
    <property type="match status" value="1"/>
</dbReference>
<keyword evidence="5" id="KW-1185">Reference proteome</keyword>
<dbReference type="PANTHER" id="PTHR36925:SF1">
    <property type="entry name" value="COBALT-PRECORRIN-6A REDUCTASE"/>
    <property type="match status" value="1"/>
</dbReference>
<proteinExistence type="predicted"/>
<comment type="pathway">
    <text evidence="1">Cofactor biosynthesis; adenosylcobalamin biosynthesis.</text>
</comment>
<name>A0A0L6W6J8_9FIRM</name>
<dbReference type="PROSITE" id="PS51014">
    <property type="entry name" value="COBK_CBIJ"/>
    <property type="match status" value="1"/>
</dbReference>
<dbReference type="GO" id="GO:0009236">
    <property type="term" value="P:cobalamin biosynthetic process"/>
    <property type="evidence" value="ECO:0007669"/>
    <property type="project" value="UniProtKB-UniPathway"/>
</dbReference>
<sequence length="229" mass="25525">MTATAHGTKTASGIPGVKAVEPAILINNFYRFCADKKISVIIDATHPFPGNLSKMAKEVCQQQDLPYIRLVREETDLPDHPLINPVYSWEEAASKAAQFGDTIFLTTGSNNLEGFLENEHIKGKRVVVRVLPDWKVIQKCQNLGLTPKDIVAMQGPFSKEMNRQQFKMYNASVIITKDSGKAGGTDTKVSAALSLGLPVVVIKRERQKEKFEVTDYDSLYKLMQKLKLL</sequence>
<dbReference type="UniPathway" id="UPA00148"/>
<evidence type="ECO:0000256" key="3">
    <source>
        <dbReference type="ARBA" id="ARBA00023002"/>
    </source>
</evidence>
<evidence type="ECO:0000256" key="2">
    <source>
        <dbReference type="ARBA" id="ARBA00022573"/>
    </source>
</evidence>
<dbReference type="EMBL" id="LGTE01000001">
    <property type="protein sequence ID" value="KNZ71145.1"/>
    <property type="molecule type" value="Genomic_DNA"/>
</dbReference>
<reference evidence="5" key="1">
    <citation type="submission" date="2015-07" db="EMBL/GenBank/DDBJ databases">
        <title>Complete Genome of Thermincola ferriacetica strain Z-0001T.</title>
        <authorList>
            <person name="Lusk B."/>
            <person name="Badalamenti J.P."/>
            <person name="Parameswaran P."/>
            <person name="Bond D.R."/>
            <person name="Torres C.I."/>
        </authorList>
    </citation>
    <scope>NUCLEOTIDE SEQUENCE [LARGE SCALE GENOMIC DNA]</scope>
    <source>
        <strain evidence="5">Z-0001</strain>
    </source>
</reference>
<dbReference type="PANTHER" id="PTHR36925">
    <property type="entry name" value="COBALT-PRECORRIN-6A REDUCTASE"/>
    <property type="match status" value="1"/>
</dbReference>
<keyword evidence="3" id="KW-0560">Oxidoreductase</keyword>
<protein>
    <submittedName>
        <fullName evidence="4">Precorrin-6x reductase</fullName>
    </submittedName>
</protein>
<comment type="caution">
    <text evidence="4">The sequence shown here is derived from an EMBL/GenBank/DDBJ whole genome shotgun (WGS) entry which is preliminary data.</text>
</comment>
<dbReference type="GO" id="GO:0016994">
    <property type="term" value="F:precorrin-6A reductase activity"/>
    <property type="evidence" value="ECO:0007669"/>
    <property type="project" value="InterPro"/>
</dbReference>
<organism evidence="4 5">
    <name type="scientific">Thermincola ferriacetica</name>
    <dbReference type="NCBI Taxonomy" id="281456"/>
    <lineage>
        <taxon>Bacteria</taxon>
        <taxon>Bacillati</taxon>
        <taxon>Bacillota</taxon>
        <taxon>Clostridia</taxon>
        <taxon>Eubacteriales</taxon>
        <taxon>Thermincolaceae</taxon>
        <taxon>Thermincola</taxon>
    </lineage>
</organism>
<evidence type="ECO:0000256" key="1">
    <source>
        <dbReference type="ARBA" id="ARBA00004953"/>
    </source>
</evidence>